<dbReference type="Pfam" id="PF05553">
    <property type="entry name" value="DUF761"/>
    <property type="match status" value="1"/>
</dbReference>
<keyword evidence="4" id="KW-1185">Reference proteome</keyword>
<evidence type="ECO:0000256" key="1">
    <source>
        <dbReference type="SAM" id="MobiDB-lite"/>
    </source>
</evidence>
<evidence type="ECO:0000313" key="4">
    <source>
        <dbReference type="Proteomes" id="UP000032304"/>
    </source>
</evidence>
<protein>
    <submittedName>
        <fullName evidence="3">Uncharacterized protein</fullName>
    </submittedName>
</protein>
<gene>
    <name evidence="3" type="ORF">B456_010G167100</name>
</gene>
<feature type="compositionally biased region" description="Basic and acidic residues" evidence="1">
    <location>
        <begin position="163"/>
        <end position="182"/>
    </location>
</feature>
<evidence type="ECO:0000313" key="3">
    <source>
        <dbReference type="EMBL" id="KJB66940.1"/>
    </source>
</evidence>
<dbReference type="Proteomes" id="UP000032304">
    <property type="component" value="Chromosome 10"/>
</dbReference>
<organism evidence="3 4">
    <name type="scientific">Gossypium raimondii</name>
    <name type="common">Peruvian cotton</name>
    <name type="synonym">Gossypium klotzschianum subsp. raimondii</name>
    <dbReference type="NCBI Taxonomy" id="29730"/>
    <lineage>
        <taxon>Eukaryota</taxon>
        <taxon>Viridiplantae</taxon>
        <taxon>Streptophyta</taxon>
        <taxon>Embryophyta</taxon>
        <taxon>Tracheophyta</taxon>
        <taxon>Spermatophyta</taxon>
        <taxon>Magnoliopsida</taxon>
        <taxon>eudicotyledons</taxon>
        <taxon>Gunneridae</taxon>
        <taxon>Pentapetalae</taxon>
        <taxon>rosids</taxon>
        <taxon>malvids</taxon>
        <taxon>Malvales</taxon>
        <taxon>Malvaceae</taxon>
        <taxon>Malvoideae</taxon>
        <taxon>Gossypium</taxon>
    </lineage>
</organism>
<feature type="transmembrane region" description="Helical" evidence="2">
    <location>
        <begin position="78"/>
        <end position="97"/>
    </location>
</feature>
<feature type="transmembrane region" description="Helical" evidence="2">
    <location>
        <begin position="45"/>
        <end position="66"/>
    </location>
</feature>
<dbReference type="Gramene" id="KJB66940">
    <property type="protein sequence ID" value="KJB66940"/>
    <property type="gene ID" value="B456_010G167100"/>
</dbReference>
<feature type="region of interest" description="Disordered" evidence="1">
    <location>
        <begin position="138"/>
        <end position="200"/>
    </location>
</feature>
<dbReference type="OMA" id="KGCGREN"/>
<keyword evidence="2" id="KW-0472">Membrane</keyword>
<dbReference type="eggNOG" id="ENOG502S1CD">
    <property type="taxonomic scope" value="Eukaryota"/>
</dbReference>
<dbReference type="AlphaFoldDB" id="A0A0D2VBB3"/>
<keyword evidence="2" id="KW-0812">Transmembrane</keyword>
<reference evidence="3 4" key="1">
    <citation type="journal article" date="2012" name="Nature">
        <title>Repeated polyploidization of Gossypium genomes and the evolution of spinnable cotton fibres.</title>
        <authorList>
            <person name="Paterson A.H."/>
            <person name="Wendel J.F."/>
            <person name="Gundlach H."/>
            <person name="Guo H."/>
            <person name="Jenkins J."/>
            <person name="Jin D."/>
            <person name="Llewellyn D."/>
            <person name="Showmaker K.C."/>
            <person name="Shu S."/>
            <person name="Udall J."/>
            <person name="Yoo M.J."/>
            <person name="Byers R."/>
            <person name="Chen W."/>
            <person name="Doron-Faigenboim A."/>
            <person name="Duke M.V."/>
            <person name="Gong L."/>
            <person name="Grimwood J."/>
            <person name="Grover C."/>
            <person name="Grupp K."/>
            <person name="Hu G."/>
            <person name="Lee T.H."/>
            <person name="Li J."/>
            <person name="Lin L."/>
            <person name="Liu T."/>
            <person name="Marler B.S."/>
            <person name="Page J.T."/>
            <person name="Roberts A.W."/>
            <person name="Romanel E."/>
            <person name="Sanders W.S."/>
            <person name="Szadkowski E."/>
            <person name="Tan X."/>
            <person name="Tang H."/>
            <person name="Xu C."/>
            <person name="Wang J."/>
            <person name="Wang Z."/>
            <person name="Zhang D."/>
            <person name="Zhang L."/>
            <person name="Ashrafi H."/>
            <person name="Bedon F."/>
            <person name="Bowers J.E."/>
            <person name="Brubaker C.L."/>
            <person name="Chee P.W."/>
            <person name="Das S."/>
            <person name="Gingle A.R."/>
            <person name="Haigler C.H."/>
            <person name="Harker D."/>
            <person name="Hoffmann L.V."/>
            <person name="Hovav R."/>
            <person name="Jones D.C."/>
            <person name="Lemke C."/>
            <person name="Mansoor S."/>
            <person name="ur Rahman M."/>
            <person name="Rainville L.N."/>
            <person name="Rambani A."/>
            <person name="Reddy U.K."/>
            <person name="Rong J.K."/>
            <person name="Saranga Y."/>
            <person name="Scheffler B.E."/>
            <person name="Scheffler J.A."/>
            <person name="Stelly D.M."/>
            <person name="Triplett B.A."/>
            <person name="Van Deynze A."/>
            <person name="Vaslin M.F."/>
            <person name="Waghmare V.N."/>
            <person name="Walford S.A."/>
            <person name="Wright R.J."/>
            <person name="Zaki E.A."/>
            <person name="Zhang T."/>
            <person name="Dennis E.S."/>
            <person name="Mayer K.F."/>
            <person name="Peterson D.G."/>
            <person name="Rokhsar D.S."/>
            <person name="Wang X."/>
            <person name="Schmutz J."/>
        </authorList>
    </citation>
    <scope>NUCLEOTIDE SEQUENCE [LARGE SCALE GENOMIC DNA]</scope>
</reference>
<sequence>MASCSSDLAICSAIFSSSPLTNLAKHMNIPMKTHKSKSFDEKGKGMPSFAFLFSLVIYISIIYVFSLSPSTLFSNSKFWFAISNTLILFIAADYGAFASSKDHNLDLYGEYALHGARRTCTTVVPSFVSQYTRIVTKSSPNEDGKKNEIRVRNSDDNLQQHPMKADNEATKPKTIPRNESDKVNNLQSSKTKHHEAEDENEYWRMTDEELNRRVEEFIHNFNTQIRLQGIRNTQPLDHEYDEQGDTVNQIHI</sequence>
<name>A0A0D2VBB3_GOSRA</name>
<feature type="compositionally biased region" description="Basic and acidic residues" evidence="1">
    <location>
        <begin position="140"/>
        <end position="155"/>
    </location>
</feature>
<dbReference type="InterPro" id="IPR008480">
    <property type="entry name" value="DUF761_pln"/>
</dbReference>
<dbReference type="EMBL" id="CM001749">
    <property type="protein sequence ID" value="KJB66940.1"/>
    <property type="molecule type" value="Genomic_DNA"/>
</dbReference>
<keyword evidence="2" id="KW-1133">Transmembrane helix</keyword>
<dbReference type="PANTHER" id="PTHR35997:SF16">
    <property type="entry name" value="DUF4408 DOMAIN-CONTAINING PROTEIN"/>
    <property type="match status" value="1"/>
</dbReference>
<accession>A0A0D2VBB3</accession>
<dbReference type="PANTHER" id="PTHR35997">
    <property type="entry name" value="COTTON FIBER PROTEIN-RELATED"/>
    <property type="match status" value="1"/>
</dbReference>
<proteinExistence type="predicted"/>
<evidence type="ECO:0000256" key="2">
    <source>
        <dbReference type="SAM" id="Phobius"/>
    </source>
</evidence>